<evidence type="ECO:0000313" key="1">
    <source>
        <dbReference type="EMBL" id="PKZ15599.1"/>
    </source>
</evidence>
<protein>
    <submittedName>
        <fullName evidence="1">Uncharacterized protein</fullName>
    </submittedName>
</protein>
<accession>A0A2I1M660</accession>
<organism evidence="1 2">
    <name type="scientific">Alloscardovia omnicolens</name>
    <dbReference type="NCBI Taxonomy" id="419015"/>
    <lineage>
        <taxon>Bacteria</taxon>
        <taxon>Bacillati</taxon>
        <taxon>Actinomycetota</taxon>
        <taxon>Actinomycetes</taxon>
        <taxon>Bifidobacteriales</taxon>
        <taxon>Bifidobacteriaceae</taxon>
        <taxon>Alloscardovia</taxon>
    </lineage>
</organism>
<sequence>MLCSGFQFWNGMQNWTVSRATCFFMWTENGIAQTLSAAMGIRENTIQKSAEKRLFGLSGVVGWDGVDVVSVAQPQEPVKHTCCVELRPDNNENAEHCICRCEK</sequence>
<proteinExistence type="predicted"/>
<dbReference type="EMBL" id="PKGU01000002">
    <property type="protein sequence ID" value="PKZ15599.1"/>
    <property type="molecule type" value="Genomic_DNA"/>
</dbReference>
<comment type="caution">
    <text evidence="1">The sequence shown here is derived from an EMBL/GenBank/DDBJ whole genome shotgun (WGS) entry which is preliminary data.</text>
</comment>
<dbReference type="AlphaFoldDB" id="A0A2I1M660"/>
<gene>
    <name evidence="1" type="ORF">CYJ32_04370</name>
</gene>
<dbReference type="Proteomes" id="UP000242263">
    <property type="component" value="Unassembled WGS sequence"/>
</dbReference>
<reference evidence="1 2" key="1">
    <citation type="submission" date="2017-12" db="EMBL/GenBank/DDBJ databases">
        <title>Phylogenetic diversity of female urinary microbiome.</title>
        <authorList>
            <person name="Thomas-White K."/>
            <person name="Wolfe A.J."/>
        </authorList>
    </citation>
    <scope>NUCLEOTIDE SEQUENCE [LARGE SCALE GENOMIC DNA]</scope>
    <source>
        <strain evidence="1 2">UMB0064</strain>
    </source>
</reference>
<name>A0A2I1M660_9BIFI</name>
<evidence type="ECO:0000313" key="2">
    <source>
        <dbReference type="Proteomes" id="UP000242263"/>
    </source>
</evidence>